<feature type="compositionally biased region" description="Basic and acidic residues" evidence="1">
    <location>
        <begin position="81"/>
        <end position="91"/>
    </location>
</feature>
<proteinExistence type="predicted"/>
<reference evidence="2" key="2">
    <citation type="submission" date="2020-11" db="EMBL/GenBank/DDBJ databases">
        <authorList>
            <person name="McCartney M.A."/>
            <person name="Auch B."/>
            <person name="Kono T."/>
            <person name="Mallez S."/>
            <person name="Becker A."/>
            <person name="Gohl D.M."/>
            <person name="Silverstein K.A.T."/>
            <person name="Koren S."/>
            <person name="Bechman K.B."/>
            <person name="Herman A."/>
            <person name="Abrahante J.E."/>
            <person name="Garbe J."/>
        </authorList>
    </citation>
    <scope>NUCLEOTIDE SEQUENCE</scope>
    <source>
        <strain evidence="2">Duluth1</strain>
        <tissue evidence="2">Whole animal</tissue>
    </source>
</reference>
<feature type="region of interest" description="Disordered" evidence="1">
    <location>
        <begin position="62"/>
        <end position="102"/>
    </location>
</feature>
<dbReference type="AlphaFoldDB" id="A0A9D4GB08"/>
<organism evidence="2 3">
    <name type="scientific">Dreissena polymorpha</name>
    <name type="common">Zebra mussel</name>
    <name type="synonym">Mytilus polymorpha</name>
    <dbReference type="NCBI Taxonomy" id="45954"/>
    <lineage>
        <taxon>Eukaryota</taxon>
        <taxon>Metazoa</taxon>
        <taxon>Spiralia</taxon>
        <taxon>Lophotrochozoa</taxon>
        <taxon>Mollusca</taxon>
        <taxon>Bivalvia</taxon>
        <taxon>Autobranchia</taxon>
        <taxon>Heteroconchia</taxon>
        <taxon>Euheterodonta</taxon>
        <taxon>Imparidentia</taxon>
        <taxon>Neoheterodontei</taxon>
        <taxon>Myida</taxon>
        <taxon>Dreissenoidea</taxon>
        <taxon>Dreissenidae</taxon>
        <taxon>Dreissena</taxon>
    </lineage>
</organism>
<gene>
    <name evidence="2" type="ORF">DPMN_142103</name>
</gene>
<evidence type="ECO:0000313" key="3">
    <source>
        <dbReference type="Proteomes" id="UP000828390"/>
    </source>
</evidence>
<keyword evidence="3" id="KW-1185">Reference proteome</keyword>
<evidence type="ECO:0000256" key="1">
    <source>
        <dbReference type="SAM" id="MobiDB-lite"/>
    </source>
</evidence>
<dbReference type="EMBL" id="JAIWYP010000006">
    <property type="protein sequence ID" value="KAH3813638.1"/>
    <property type="molecule type" value="Genomic_DNA"/>
</dbReference>
<evidence type="ECO:0000313" key="2">
    <source>
        <dbReference type="EMBL" id="KAH3813638.1"/>
    </source>
</evidence>
<protein>
    <submittedName>
        <fullName evidence="2">Uncharacterized protein</fullName>
    </submittedName>
</protein>
<name>A0A9D4GB08_DREPO</name>
<accession>A0A9D4GB08</accession>
<comment type="caution">
    <text evidence="2">The sequence shown here is derived from an EMBL/GenBank/DDBJ whole genome shotgun (WGS) entry which is preliminary data.</text>
</comment>
<reference evidence="2" key="1">
    <citation type="journal article" date="2019" name="bioRxiv">
        <title>The Genome of the Zebra Mussel, Dreissena polymorpha: A Resource for Invasive Species Research.</title>
        <authorList>
            <person name="McCartney M.A."/>
            <person name="Auch B."/>
            <person name="Kono T."/>
            <person name="Mallez S."/>
            <person name="Zhang Y."/>
            <person name="Obille A."/>
            <person name="Becker A."/>
            <person name="Abrahante J.E."/>
            <person name="Garbe J."/>
            <person name="Badalamenti J.P."/>
            <person name="Herman A."/>
            <person name="Mangelson H."/>
            <person name="Liachko I."/>
            <person name="Sullivan S."/>
            <person name="Sone E.D."/>
            <person name="Koren S."/>
            <person name="Silverstein K.A.T."/>
            <person name="Beckman K.B."/>
            <person name="Gohl D.M."/>
        </authorList>
    </citation>
    <scope>NUCLEOTIDE SEQUENCE</scope>
    <source>
        <strain evidence="2">Duluth1</strain>
        <tissue evidence="2">Whole animal</tissue>
    </source>
</reference>
<dbReference type="Proteomes" id="UP000828390">
    <property type="component" value="Unassembled WGS sequence"/>
</dbReference>
<sequence length="163" mass="17591">MCILGNRGRPAPDCLLGPGSGAAGPAGNASGDKETTDWFSLSEFCDGNSIALILLTVSPNRNEYDEGRSARPTPPTADSQNVKDGDARDGDENGETSDNTYDADIWGRDVACKLPGQSVERQRVIVDITTFGVDWRLNCPSKLSLQESHNTSHCLGLRLSRFY</sequence>